<dbReference type="CDD" id="cd18182">
    <property type="entry name" value="ATP-synt_Fo_c_ATP5G3"/>
    <property type="match status" value="1"/>
</dbReference>
<gene>
    <name evidence="10" type="ORF">LSAT_V11C500284740</name>
</gene>
<comment type="function">
    <text evidence="1">This protein is one of the chains of the nonenzymatic membrane component (F0) of mitochondrial ATPase.</text>
</comment>
<dbReference type="AlphaFoldDB" id="A0A9R1XCN1"/>
<dbReference type="PANTHER" id="PTHR10031:SF0">
    <property type="entry name" value="ATPASE PROTEIN 9"/>
    <property type="match status" value="1"/>
</dbReference>
<reference evidence="10 11" key="1">
    <citation type="journal article" date="2017" name="Nat. Commun.">
        <title>Genome assembly with in vitro proximity ligation data and whole-genome triplication in lettuce.</title>
        <authorList>
            <person name="Reyes-Chin-Wo S."/>
            <person name="Wang Z."/>
            <person name="Yang X."/>
            <person name="Kozik A."/>
            <person name="Arikit S."/>
            <person name="Song C."/>
            <person name="Xia L."/>
            <person name="Froenicke L."/>
            <person name="Lavelle D.O."/>
            <person name="Truco M.J."/>
            <person name="Xia R."/>
            <person name="Zhu S."/>
            <person name="Xu C."/>
            <person name="Xu H."/>
            <person name="Xu X."/>
            <person name="Cox K."/>
            <person name="Korf I."/>
            <person name="Meyers B.C."/>
            <person name="Michelmore R.W."/>
        </authorList>
    </citation>
    <scope>NUCLEOTIDE SEQUENCE [LARGE SCALE GENOMIC DNA]</scope>
    <source>
        <strain evidence="11">cv. Salinas</strain>
        <tissue evidence="10">Seedlings</tissue>
    </source>
</reference>
<proteinExistence type="inferred from homology"/>
<dbReference type="InterPro" id="IPR038662">
    <property type="entry name" value="ATP_synth_F0_csu_sf"/>
</dbReference>
<dbReference type="InterPro" id="IPR002379">
    <property type="entry name" value="ATPase_proteolipid_c-like_dom"/>
</dbReference>
<dbReference type="GO" id="GO:0033177">
    <property type="term" value="C:proton-transporting two-sector ATPase complex, proton-transporting domain"/>
    <property type="evidence" value="ECO:0007669"/>
    <property type="project" value="InterPro"/>
</dbReference>
<organism evidence="10 11">
    <name type="scientific">Lactuca sativa</name>
    <name type="common">Garden lettuce</name>
    <dbReference type="NCBI Taxonomy" id="4236"/>
    <lineage>
        <taxon>Eukaryota</taxon>
        <taxon>Viridiplantae</taxon>
        <taxon>Streptophyta</taxon>
        <taxon>Embryophyta</taxon>
        <taxon>Tracheophyta</taxon>
        <taxon>Spermatophyta</taxon>
        <taxon>Magnoliopsida</taxon>
        <taxon>eudicotyledons</taxon>
        <taxon>Gunneridae</taxon>
        <taxon>Pentapetalae</taxon>
        <taxon>asterids</taxon>
        <taxon>campanulids</taxon>
        <taxon>Asterales</taxon>
        <taxon>Asteraceae</taxon>
        <taxon>Cichorioideae</taxon>
        <taxon>Cichorieae</taxon>
        <taxon>Lactucinae</taxon>
        <taxon>Lactuca</taxon>
    </lineage>
</organism>
<accession>A0A9R1XCN1</accession>
<keyword evidence="7 8" id="KW-0472">Membrane</keyword>
<comment type="subcellular location">
    <subcellularLocation>
        <location evidence="2">Membrane</location>
        <topology evidence="2">Multi-pass membrane protein</topology>
    </subcellularLocation>
</comment>
<evidence type="ECO:0000256" key="7">
    <source>
        <dbReference type="ARBA" id="ARBA00023136"/>
    </source>
</evidence>
<evidence type="ECO:0000256" key="1">
    <source>
        <dbReference type="ARBA" id="ARBA00002351"/>
    </source>
</evidence>
<dbReference type="InterPro" id="IPR035921">
    <property type="entry name" value="F/V-ATP_Csub_sf"/>
</dbReference>
<dbReference type="InterPro" id="IPR000454">
    <property type="entry name" value="ATP_synth_F0_csu"/>
</dbReference>
<dbReference type="PRINTS" id="PR00124">
    <property type="entry name" value="ATPASEC"/>
</dbReference>
<sequence>MEAALGIGKIFSSVIHSVARSPELDTKLFGYAILGFALMEAIALFALMIAFLIFFQWTNRDKKNTGTAAVDDLAGADLHSLSFFEPFAPPFGYAGTKCPLTTNQQTSSGWVLPVTPRRRFSSWDAVSRSRGRFAPCPRIWVICSHTMLLQSDLAGERSQFATENKTASECTFVRFFSTKHGSLWITVGRWLPKETPIRSAPRLGGIYLIPITRRGSL</sequence>
<protein>
    <recommendedName>
        <fullName evidence="9">V-ATPase proteolipid subunit C-like domain-containing protein</fullName>
    </recommendedName>
</protein>
<comment type="similarity">
    <text evidence="3">Belongs to the ATPase C chain family.</text>
</comment>
<evidence type="ECO:0000313" key="11">
    <source>
        <dbReference type="Proteomes" id="UP000235145"/>
    </source>
</evidence>
<keyword evidence="5 8" id="KW-0812">Transmembrane</keyword>
<dbReference type="Gene3D" id="1.20.20.10">
    <property type="entry name" value="F1F0 ATP synthase subunit C"/>
    <property type="match status" value="1"/>
</dbReference>
<dbReference type="GO" id="GO:0015986">
    <property type="term" value="P:proton motive force-driven ATP synthesis"/>
    <property type="evidence" value="ECO:0007669"/>
    <property type="project" value="InterPro"/>
</dbReference>
<dbReference type="Pfam" id="PF00137">
    <property type="entry name" value="ATP-synt_C"/>
    <property type="match status" value="1"/>
</dbReference>
<name>A0A9R1XCN1_LACSA</name>
<evidence type="ECO:0000313" key="10">
    <source>
        <dbReference type="EMBL" id="KAJ0205519.1"/>
    </source>
</evidence>
<evidence type="ECO:0000256" key="6">
    <source>
        <dbReference type="ARBA" id="ARBA00022989"/>
    </source>
</evidence>
<dbReference type="GO" id="GO:0045259">
    <property type="term" value="C:proton-transporting ATP synthase complex"/>
    <property type="evidence" value="ECO:0007669"/>
    <property type="project" value="InterPro"/>
</dbReference>
<feature type="domain" description="V-ATPase proteolipid subunit C-like" evidence="9">
    <location>
        <begin position="3"/>
        <end position="53"/>
    </location>
</feature>
<dbReference type="PANTHER" id="PTHR10031">
    <property type="entry name" value="ATP SYNTHASE LIPID-BINDING PROTEIN, MITOCHONDRIAL"/>
    <property type="match status" value="1"/>
</dbReference>
<evidence type="ECO:0000259" key="9">
    <source>
        <dbReference type="Pfam" id="PF00137"/>
    </source>
</evidence>
<dbReference type="SUPFAM" id="SSF81333">
    <property type="entry name" value="F1F0 ATP synthase subunit C"/>
    <property type="match status" value="1"/>
</dbReference>
<keyword evidence="11" id="KW-1185">Reference proteome</keyword>
<evidence type="ECO:0000256" key="4">
    <source>
        <dbReference type="ARBA" id="ARBA00011648"/>
    </source>
</evidence>
<evidence type="ECO:0000256" key="2">
    <source>
        <dbReference type="ARBA" id="ARBA00004141"/>
    </source>
</evidence>
<dbReference type="GO" id="GO:0015078">
    <property type="term" value="F:proton transmembrane transporter activity"/>
    <property type="evidence" value="ECO:0007669"/>
    <property type="project" value="InterPro"/>
</dbReference>
<evidence type="ECO:0000256" key="5">
    <source>
        <dbReference type="ARBA" id="ARBA00022692"/>
    </source>
</evidence>
<dbReference type="EMBL" id="NBSK02000005">
    <property type="protein sequence ID" value="KAJ0205519.1"/>
    <property type="molecule type" value="Genomic_DNA"/>
</dbReference>
<feature type="transmembrane region" description="Helical" evidence="8">
    <location>
        <begin position="28"/>
        <end position="55"/>
    </location>
</feature>
<keyword evidence="6 8" id="KW-1133">Transmembrane helix</keyword>
<comment type="subunit">
    <text evidence="4">F-type ATPases have 2 components, CF(1) - the catalytic core - and CF(0) - the membrane proton channel. CF(1) has five subunits: alpha(3), beta(3), gamma(1), delta(1), epsilon(1). CF(0) has three main subunits: a, b and c.</text>
</comment>
<evidence type="ECO:0000256" key="3">
    <source>
        <dbReference type="ARBA" id="ARBA00006704"/>
    </source>
</evidence>
<comment type="caution">
    <text evidence="10">The sequence shown here is derived from an EMBL/GenBank/DDBJ whole genome shotgun (WGS) entry which is preliminary data.</text>
</comment>
<dbReference type="Proteomes" id="UP000235145">
    <property type="component" value="Unassembled WGS sequence"/>
</dbReference>
<evidence type="ECO:0000256" key="8">
    <source>
        <dbReference type="SAM" id="Phobius"/>
    </source>
</evidence>